<name>A0ABQ2I651_9MICO</name>
<evidence type="ECO:0000256" key="5">
    <source>
        <dbReference type="ARBA" id="ARBA00040529"/>
    </source>
</evidence>
<evidence type="ECO:0000259" key="7">
    <source>
        <dbReference type="Pfam" id="PF00108"/>
    </source>
</evidence>
<proteinExistence type="inferred from homology"/>
<dbReference type="Pfam" id="PF00108">
    <property type="entry name" value="Thiolase_N"/>
    <property type="match status" value="1"/>
</dbReference>
<evidence type="ECO:0000256" key="3">
    <source>
        <dbReference type="ARBA" id="ARBA00022679"/>
    </source>
</evidence>
<dbReference type="CDD" id="cd00751">
    <property type="entry name" value="thiolase"/>
    <property type="match status" value="1"/>
</dbReference>
<evidence type="ECO:0000256" key="2">
    <source>
        <dbReference type="ARBA" id="ARBA00012705"/>
    </source>
</evidence>
<dbReference type="SUPFAM" id="SSF53901">
    <property type="entry name" value="Thiolase-like"/>
    <property type="match status" value="2"/>
</dbReference>
<dbReference type="Proteomes" id="UP000623461">
    <property type="component" value="Unassembled WGS sequence"/>
</dbReference>
<dbReference type="Gene3D" id="3.40.47.10">
    <property type="match status" value="2"/>
</dbReference>
<evidence type="ECO:0000259" key="8">
    <source>
        <dbReference type="Pfam" id="PF02803"/>
    </source>
</evidence>
<comment type="similarity">
    <text evidence="1 6">Belongs to the thiolase-like superfamily. Thiolase family.</text>
</comment>
<evidence type="ECO:0000313" key="9">
    <source>
        <dbReference type="EMBL" id="GGM98253.1"/>
    </source>
</evidence>
<protein>
    <recommendedName>
        <fullName evidence="5">Probable acetyl-CoA acetyltransferase</fullName>
        <ecNumber evidence="2">2.3.1.9</ecNumber>
    </recommendedName>
</protein>
<sequence>MRTVFGKNRGGLSGIRTDDLAALPLRELVSRHPGLEAARIEDVYYGNTNGAGEENRNVARMAGLLAGLPVTVPGVTLNRLCASGGEALIQAGRAVATGDADLVVAGGVEGMSRAPYVLQKPDEALPRQMALQQTTVGWRMVNPQFPDDWTRSLGECAQGVAEEKGIGRGEQDEWAARSHELVAAAYDAGKHDGFVLPVGDVTRDESLRPESTVESLGRLKPAFTRDGSVTAANASPINDGALAAFVGTREVAAELGAEPLGTIVGSATVAVSPERFAVAPVPAIAKLLARAGLSHKDIDLWEINEAFAAMVLSTLSELPDVDRDRVNVNGGAIAIGHPLGASAPRVVVDLCRELKRRGGGIGVAAACIGVGLGQAVLMRVD</sequence>
<evidence type="ECO:0000313" key="10">
    <source>
        <dbReference type="Proteomes" id="UP000623461"/>
    </source>
</evidence>
<keyword evidence="3 6" id="KW-0808">Transferase</keyword>
<evidence type="ECO:0000256" key="1">
    <source>
        <dbReference type="ARBA" id="ARBA00010982"/>
    </source>
</evidence>
<gene>
    <name evidence="9" type="ORF">GCM10009721_26540</name>
</gene>
<feature type="domain" description="Thiolase C-terminal" evidence="8">
    <location>
        <begin position="258"/>
        <end position="379"/>
    </location>
</feature>
<dbReference type="EMBL" id="BMNZ01000005">
    <property type="protein sequence ID" value="GGM98253.1"/>
    <property type="molecule type" value="Genomic_DNA"/>
</dbReference>
<reference evidence="10" key="1">
    <citation type="journal article" date="2019" name="Int. J. Syst. Evol. Microbiol.">
        <title>The Global Catalogue of Microorganisms (GCM) 10K type strain sequencing project: providing services to taxonomists for standard genome sequencing and annotation.</title>
        <authorList>
            <consortium name="The Broad Institute Genomics Platform"/>
            <consortium name="The Broad Institute Genome Sequencing Center for Infectious Disease"/>
            <person name="Wu L."/>
            <person name="Ma J."/>
        </authorList>
    </citation>
    <scope>NUCLEOTIDE SEQUENCE [LARGE SCALE GENOMIC DNA]</scope>
    <source>
        <strain evidence="10">JCM 1365</strain>
    </source>
</reference>
<dbReference type="InterPro" id="IPR020617">
    <property type="entry name" value="Thiolase_C"/>
</dbReference>
<organism evidence="9 10">
    <name type="scientific">Terrabacter tumescens</name>
    <dbReference type="NCBI Taxonomy" id="60443"/>
    <lineage>
        <taxon>Bacteria</taxon>
        <taxon>Bacillati</taxon>
        <taxon>Actinomycetota</taxon>
        <taxon>Actinomycetes</taxon>
        <taxon>Micrococcales</taxon>
        <taxon>Intrasporangiaceae</taxon>
        <taxon>Terrabacter</taxon>
    </lineage>
</organism>
<keyword evidence="4 6" id="KW-0012">Acyltransferase</keyword>
<dbReference type="Pfam" id="PF02803">
    <property type="entry name" value="Thiolase_C"/>
    <property type="match status" value="1"/>
</dbReference>
<dbReference type="InterPro" id="IPR016039">
    <property type="entry name" value="Thiolase-like"/>
</dbReference>
<comment type="caution">
    <text evidence="9">The sequence shown here is derived from an EMBL/GenBank/DDBJ whole genome shotgun (WGS) entry which is preliminary data.</text>
</comment>
<dbReference type="PROSITE" id="PS00099">
    <property type="entry name" value="THIOLASE_3"/>
    <property type="match status" value="1"/>
</dbReference>
<dbReference type="PANTHER" id="PTHR18919">
    <property type="entry name" value="ACETYL-COA C-ACYLTRANSFERASE"/>
    <property type="match status" value="1"/>
</dbReference>
<dbReference type="EC" id="2.3.1.9" evidence="2"/>
<dbReference type="PANTHER" id="PTHR18919:SF107">
    <property type="entry name" value="ACETYL-COA ACETYLTRANSFERASE, CYTOSOLIC"/>
    <property type="match status" value="1"/>
</dbReference>
<feature type="domain" description="Thiolase N-terminal" evidence="7">
    <location>
        <begin position="2"/>
        <end position="246"/>
    </location>
</feature>
<dbReference type="PIRSF" id="PIRSF000429">
    <property type="entry name" value="Ac-CoA_Ac_transf"/>
    <property type="match status" value="1"/>
</dbReference>
<dbReference type="NCBIfam" id="TIGR01930">
    <property type="entry name" value="AcCoA-C-Actrans"/>
    <property type="match status" value="1"/>
</dbReference>
<dbReference type="InterPro" id="IPR002155">
    <property type="entry name" value="Thiolase"/>
</dbReference>
<dbReference type="InterPro" id="IPR020616">
    <property type="entry name" value="Thiolase_N"/>
</dbReference>
<dbReference type="InterPro" id="IPR020610">
    <property type="entry name" value="Thiolase_AS"/>
</dbReference>
<keyword evidence="10" id="KW-1185">Reference proteome</keyword>
<evidence type="ECO:0000256" key="6">
    <source>
        <dbReference type="RuleBase" id="RU003557"/>
    </source>
</evidence>
<accession>A0ABQ2I651</accession>
<evidence type="ECO:0000256" key="4">
    <source>
        <dbReference type="ARBA" id="ARBA00023315"/>
    </source>
</evidence>